<dbReference type="GO" id="GO:0055085">
    <property type="term" value="P:transmembrane transport"/>
    <property type="evidence" value="ECO:0007669"/>
    <property type="project" value="UniProtKB-ARBA"/>
</dbReference>
<comment type="caution">
    <text evidence="7">The sequence shown here is derived from an EMBL/GenBank/DDBJ whole genome shotgun (WGS) entry which is preliminary data.</text>
</comment>
<sequence>MTREAASVHAVAASDLTIEYPPHGASPAYVAVHGLSLRIEPGEVVGLLGESGSGKSTIAQVLSGRAFTRPTGSTEVRPVITGGEVRVLGMPLGRMRRRSLARLTFDVGFLAQDAADRLPAALTVAEIVAAPVLERDPRFNRAELGTRVATIVDAVRLPLAVLKKYPYELSGGQRQRVALARALVFAPTLLIADEPTAGVDLTLRDALIDLVSELQRERAFSALVVSHDLHVLRGLTNRIGVMHQGVLVALGTIDEVFTDPWHPYVAKLAEALAPPRDEPDDEEPDEEPDDEAPDEEAPDDEDGLEDEEPGDEQPGAEPAEQAR</sequence>
<name>A0A3M8KZ47_9MICO</name>
<dbReference type="OrthoDB" id="5113678at2"/>
<proteinExistence type="inferred from homology"/>
<keyword evidence="4 7" id="KW-0067">ATP-binding</keyword>
<evidence type="ECO:0000313" key="7">
    <source>
        <dbReference type="EMBL" id="RNE58553.1"/>
    </source>
</evidence>
<dbReference type="PANTHER" id="PTHR43776:SF7">
    <property type="entry name" value="D,D-DIPEPTIDE TRANSPORT ATP-BINDING PROTEIN DDPF-RELATED"/>
    <property type="match status" value="1"/>
</dbReference>
<evidence type="ECO:0000256" key="4">
    <source>
        <dbReference type="ARBA" id="ARBA00022840"/>
    </source>
</evidence>
<dbReference type="RefSeq" id="WP_123046500.1">
    <property type="nucleotide sequence ID" value="NZ_RDSR01000022.1"/>
</dbReference>
<reference evidence="7 8" key="1">
    <citation type="submission" date="2018-11" db="EMBL/GenBank/DDBJ databases">
        <title>Cryobacterium sp. nov., isolated from rhizosphere soil of lettuce.</title>
        <authorList>
            <person name="Wang Y."/>
        </authorList>
    </citation>
    <scope>NUCLEOTIDE SEQUENCE [LARGE SCALE GENOMIC DNA]</scope>
    <source>
        <strain evidence="7 8">NEAU-85</strain>
    </source>
</reference>
<dbReference type="Proteomes" id="UP000279859">
    <property type="component" value="Unassembled WGS sequence"/>
</dbReference>
<dbReference type="PROSITE" id="PS50893">
    <property type="entry name" value="ABC_TRANSPORTER_2"/>
    <property type="match status" value="1"/>
</dbReference>
<keyword evidence="3" id="KW-0547">Nucleotide-binding</keyword>
<accession>A0A3M8KZ47</accession>
<dbReference type="InterPro" id="IPR027417">
    <property type="entry name" value="P-loop_NTPase"/>
</dbReference>
<feature type="compositionally biased region" description="Low complexity" evidence="5">
    <location>
        <begin position="312"/>
        <end position="323"/>
    </location>
</feature>
<dbReference type="PANTHER" id="PTHR43776">
    <property type="entry name" value="TRANSPORT ATP-BINDING PROTEIN"/>
    <property type="match status" value="1"/>
</dbReference>
<evidence type="ECO:0000313" key="8">
    <source>
        <dbReference type="Proteomes" id="UP000279859"/>
    </source>
</evidence>
<keyword evidence="2" id="KW-0813">Transport</keyword>
<dbReference type="PROSITE" id="PS00211">
    <property type="entry name" value="ABC_TRANSPORTER_1"/>
    <property type="match status" value="1"/>
</dbReference>
<dbReference type="GO" id="GO:0005524">
    <property type="term" value="F:ATP binding"/>
    <property type="evidence" value="ECO:0007669"/>
    <property type="project" value="UniProtKB-KW"/>
</dbReference>
<dbReference type="EMBL" id="RDSR01000022">
    <property type="protein sequence ID" value="RNE58553.1"/>
    <property type="molecule type" value="Genomic_DNA"/>
</dbReference>
<dbReference type="Pfam" id="PF00005">
    <property type="entry name" value="ABC_tran"/>
    <property type="match status" value="1"/>
</dbReference>
<evidence type="ECO:0000256" key="2">
    <source>
        <dbReference type="ARBA" id="ARBA00022448"/>
    </source>
</evidence>
<dbReference type="InterPro" id="IPR050319">
    <property type="entry name" value="ABC_transp_ATP-bind"/>
</dbReference>
<feature type="region of interest" description="Disordered" evidence="5">
    <location>
        <begin position="270"/>
        <end position="323"/>
    </location>
</feature>
<keyword evidence="8" id="KW-1185">Reference proteome</keyword>
<evidence type="ECO:0000256" key="5">
    <source>
        <dbReference type="SAM" id="MobiDB-lite"/>
    </source>
</evidence>
<dbReference type="GO" id="GO:0016887">
    <property type="term" value="F:ATP hydrolysis activity"/>
    <property type="evidence" value="ECO:0007669"/>
    <property type="project" value="InterPro"/>
</dbReference>
<gene>
    <name evidence="7" type="ORF">EEJ31_11860</name>
</gene>
<feature type="compositionally biased region" description="Acidic residues" evidence="5">
    <location>
        <begin position="278"/>
        <end position="311"/>
    </location>
</feature>
<comment type="similarity">
    <text evidence="1">Belongs to the ABC transporter superfamily.</text>
</comment>
<dbReference type="SUPFAM" id="SSF52540">
    <property type="entry name" value="P-loop containing nucleoside triphosphate hydrolases"/>
    <property type="match status" value="1"/>
</dbReference>
<dbReference type="Gene3D" id="3.40.50.300">
    <property type="entry name" value="P-loop containing nucleotide triphosphate hydrolases"/>
    <property type="match status" value="1"/>
</dbReference>
<evidence type="ECO:0000256" key="1">
    <source>
        <dbReference type="ARBA" id="ARBA00005417"/>
    </source>
</evidence>
<dbReference type="CDD" id="cd03257">
    <property type="entry name" value="ABC_NikE_OppD_transporters"/>
    <property type="match status" value="1"/>
</dbReference>
<organism evidence="7 8">
    <name type="scientific">Cryobacterium tepidiphilum</name>
    <dbReference type="NCBI Taxonomy" id="2486026"/>
    <lineage>
        <taxon>Bacteria</taxon>
        <taxon>Bacillati</taxon>
        <taxon>Actinomycetota</taxon>
        <taxon>Actinomycetes</taxon>
        <taxon>Micrococcales</taxon>
        <taxon>Microbacteriaceae</taxon>
        <taxon>Cryobacterium</taxon>
    </lineage>
</organism>
<dbReference type="SMART" id="SM00382">
    <property type="entry name" value="AAA"/>
    <property type="match status" value="1"/>
</dbReference>
<evidence type="ECO:0000259" key="6">
    <source>
        <dbReference type="PROSITE" id="PS50893"/>
    </source>
</evidence>
<dbReference type="InterPro" id="IPR003439">
    <property type="entry name" value="ABC_transporter-like_ATP-bd"/>
</dbReference>
<dbReference type="InterPro" id="IPR003593">
    <property type="entry name" value="AAA+_ATPase"/>
</dbReference>
<dbReference type="AlphaFoldDB" id="A0A3M8KZ47"/>
<evidence type="ECO:0000256" key="3">
    <source>
        <dbReference type="ARBA" id="ARBA00022741"/>
    </source>
</evidence>
<protein>
    <submittedName>
        <fullName evidence="7">ABC transporter ATP-binding protein</fullName>
    </submittedName>
</protein>
<feature type="domain" description="ABC transporter" evidence="6">
    <location>
        <begin position="11"/>
        <end position="269"/>
    </location>
</feature>
<dbReference type="InterPro" id="IPR017871">
    <property type="entry name" value="ABC_transporter-like_CS"/>
</dbReference>